<dbReference type="EC" id="2.7.7.7" evidence="3 13"/>
<dbReference type="Proteomes" id="UP000595610">
    <property type="component" value="Chromosome 1"/>
</dbReference>
<comment type="catalytic activity">
    <reaction evidence="12 13">
        <text>DNA(n) + a 2'-deoxyribonucleoside 5'-triphosphate = DNA(n+1) + diphosphate</text>
        <dbReference type="Rhea" id="RHEA:22508"/>
        <dbReference type="Rhea" id="RHEA-COMP:17339"/>
        <dbReference type="Rhea" id="RHEA-COMP:17340"/>
        <dbReference type="ChEBI" id="CHEBI:33019"/>
        <dbReference type="ChEBI" id="CHEBI:61560"/>
        <dbReference type="ChEBI" id="CHEBI:173112"/>
        <dbReference type="EC" id="2.7.7.7"/>
    </reaction>
</comment>
<evidence type="ECO:0000256" key="3">
    <source>
        <dbReference type="ARBA" id="ARBA00012417"/>
    </source>
</evidence>
<comment type="subcellular location">
    <subcellularLocation>
        <location evidence="1 13">Cytoplasm</location>
    </subcellularLocation>
</comment>
<evidence type="ECO:0000256" key="1">
    <source>
        <dbReference type="ARBA" id="ARBA00004496"/>
    </source>
</evidence>
<evidence type="ECO:0000256" key="2">
    <source>
        <dbReference type="ARBA" id="ARBA00007391"/>
    </source>
</evidence>
<evidence type="ECO:0000256" key="13">
    <source>
        <dbReference type="HAMAP-Rule" id="MF_01902"/>
    </source>
</evidence>
<dbReference type="SUPFAM" id="SSF89550">
    <property type="entry name" value="PHP domain-like"/>
    <property type="match status" value="1"/>
</dbReference>
<dbReference type="Gene3D" id="1.10.150.870">
    <property type="match status" value="1"/>
</dbReference>
<dbReference type="GO" id="GO:0006260">
    <property type="term" value="P:DNA replication"/>
    <property type="evidence" value="ECO:0007669"/>
    <property type="project" value="UniProtKB-KW"/>
</dbReference>
<dbReference type="SMART" id="SM00481">
    <property type="entry name" value="POLIIIAc"/>
    <property type="match status" value="1"/>
</dbReference>
<dbReference type="NCBIfam" id="NF004225">
    <property type="entry name" value="PRK05672.1"/>
    <property type="match status" value="1"/>
</dbReference>
<dbReference type="GO" id="GO:0005737">
    <property type="term" value="C:cytoplasm"/>
    <property type="evidence" value="ECO:0007669"/>
    <property type="project" value="UniProtKB-SubCell"/>
</dbReference>
<sequence>MTTSPPFFLASPPAAAHLPAYAELHCLTNFSFLRGASHPQELVEQAMSRGYNALAITDECSLAGVVRAHTRLREIRQERERLRKEREEKAKAAQTEASSEDAATASASAEASPEDELFKPLPHLIIGSELNLTDDTGAPFCTLVALAIDRNGYGNLSELITLARSRADKGSYRLGPADFTDALPHLAHLQGLPDCVLMLVPQRTATLSHTLRCAHWLASFAADRAWIALELWQTGSDDLQIDALRMISKASGLPLVAAGGVLMHTRSRKPLQDTMTAIGLVKPLSACGHALEANAERHMRTRQRLGKLYPRDTLEETLRVAALCHFSLDDLAYEYPQELVPAGESPSSHLRKLVMAGATERWPGGMDLKRIRQIETELALIADLKYEKYFLTVHDIVSFARSRNILCQGRGSAANSIVCYCLHVTEIDPVRMNMLIERFISRARKEPPDIDVDFEHQRREEVIQYIYAKYGRHRAALTASLITYHARSALKDVGKALGLEVSLIERITKSQQWWDGPDAVAKYLAEAGFDANSHITQRLIQLTQELRSFPRHLSQHVGGFVIAKDKLSRLVPIENATMKDRSVIEWDKDDIDALNLLKVDVLALGMLSAIRRALEFVALRRGFPTFRVQDIPREDRAVYEMCGHADTIGVFQIESRAQQSMLPRLKPDKYYDLVIEVAIVRPGPIQGGMVHPYLRRKQGLEPIDYAKDELRPVLERTLGVPIFQEQVMHLAMVAAEYTGEQADQLRRAMAAWRRSGNLAKYQQDLSDRMSARGYEKDFIERICNQIEGFGEYGFPESHAASFALLVYLSAWLKRYEPAAFLAGLLNSQPLGFYSPSQLVQDAKRHGVKVLPPDVTLSDWESTFERRDEEGRRIVHDETCLHRQYAVLSARQLRELSLRHLTVSRTIRRAAKRLTARVFQASNTYGARGPAVRLGMHLIKGLAQGSAERIMAARHDAQFIDVDDLARRAALTRRDLEALAAANALASIAGHRREAWWAVTAQHAVPKLLRDAPIAEAPLALPQAAESREIVDDYASLGLTLNRHPLALLRARLAQQRFRTAAELAACRHGTLARACGIVTVRQRPGTANGTVFVSIEDETGSINVIVWPALVEKQRKALLGSSLLAVYGVLQRDDGVATGGNAVGDVGNEVNANRAAQAKRKNRGEVVHLVAHRLEDYSEWLGELATTSRDFH</sequence>
<dbReference type="GO" id="GO:0008408">
    <property type="term" value="F:3'-5' exonuclease activity"/>
    <property type="evidence" value="ECO:0007669"/>
    <property type="project" value="InterPro"/>
</dbReference>
<feature type="domain" description="Polymerase/histidinol phosphatase N-terminal" evidence="15">
    <location>
        <begin position="22"/>
        <end position="134"/>
    </location>
</feature>
<proteinExistence type="inferred from homology"/>
<accession>A0A7T4N4J5</accession>
<dbReference type="KEGG" id="pgis:I6I06_06560"/>
<dbReference type="EMBL" id="CP066075">
    <property type="protein sequence ID" value="QQC65123.1"/>
    <property type="molecule type" value="Genomic_DNA"/>
</dbReference>
<feature type="compositionally biased region" description="Low complexity" evidence="14">
    <location>
        <begin position="92"/>
        <end position="111"/>
    </location>
</feature>
<name>A0A7T4N4J5_9BURK</name>
<evidence type="ECO:0000313" key="17">
    <source>
        <dbReference type="Proteomes" id="UP000595610"/>
    </source>
</evidence>
<comment type="similarity">
    <text evidence="2 13">Belongs to the DNA polymerase type-C family. DnaE2 subfamily.</text>
</comment>
<evidence type="ECO:0000256" key="7">
    <source>
        <dbReference type="ARBA" id="ARBA00022695"/>
    </source>
</evidence>
<dbReference type="PANTHER" id="PTHR32294:SF4">
    <property type="entry name" value="ERROR-PRONE DNA POLYMERASE"/>
    <property type="match status" value="1"/>
</dbReference>
<gene>
    <name evidence="13" type="primary">dnaE2</name>
    <name evidence="16" type="ORF">I6I06_06560</name>
</gene>
<dbReference type="GO" id="GO:0006281">
    <property type="term" value="P:DNA repair"/>
    <property type="evidence" value="ECO:0007669"/>
    <property type="project" value="UniProtKB-UniRule"/>
</dbReference>
<evidence type="ECO:0000256" key="5">
    <source>
        <dbReference type="ARBA" id="ARBA00022490"/>
    </source>
</evidence>
<keyword evidence="9 13" id="KW-0227">DNA damage</keyword>
<dbReference type="Pfam" id="PF01336">
    <property type="entry name" value="tRNA_anti-codon"/>
    <property type="match status" value="1"/>
</dbReference>
<evidence type="ECO:0000256" key="9">
    <source>
        <dbReference type="ARBA" id="ARBA00022763"/>
    </source>
</evidence>
<dbReference type="InterPro" id="IPR040982">
    <property type="entry name" value="DNA_pol3_finger"/>
</dbReference>
<dbReference type="GO" id="GO:0003887">
    <property type="term" value="F:DNA-directed DNA polymerase activity"/>
    <property type="evidence" value="ECO:0007669"/>
    <property type="project" value="UniProtKB-UniRule"/>
</dbReference>
<dbReference type="PANTHER" id="PTHR32294">
    <property type="entry name" value="DNA POLYMERASE III SUBUNIT ALPHA"/>
    <property type="match status" value="1"/>
</dbReference>
<dbReference type="InterPro" id="IPR011708">
    <property type="entry name" value="DNA_pol3_alpha_NTPase_dom"/>
</dbReference>
<evidence type="ECO:0000256" key="12">
    <source>
        <dbReference type="ARBA" id="ARBA00049244"/>
    </source>
</evidence>
<evidence type="ECO:0000259" key="15">
    <source>
        <dbReference type="SMART" id="SM00481"/>
    </source>
</evidence>
<organism evidence="16 17">
    <name type="scientific">Paraburkholderia ginsengisoli</name>
    <dbReference type="NCBI Taxonomy" id="311231"/>
    <lineage>
        <taxon>Bacteria</taxon>
        <taxon>Pseudomonadati</taxon>
        <taxon>Pseudomonadota</taxon>
        <taxon>Betaproteobacteria</taxon>
        <taxon>Burkholderiales</taxon>
        <taxon>Burkholderiaceae</taxon>
        <taxon>Paraburkholderia</taxon>
    </lineage>
</organism>
<keyword evidence="11 13" id="KW-0234">DNA repair</keyword>
<evidence type="ECO:0000313" key="16">
    <source>
        <dbReference type="EMBL" id="QQC65123.1"/>
    </source>
</evidence>
<evidence type="ECO:0000256" key="14">
    <source>
        <dbReference type="SAM" id="MobiDB-lite"/>
    </source>
</evidence>
<comment type="function">
    <text evidence="13">DNA polymerase involved in damage-induced mutagenesis and translesion synthesis (TLS). It is not the major replicative DNA polymerase.</text>
</comment>
<dbReference type="CDD" id="cd04485">
    <property type="entry name" value="DnaE_OBF"/>
    <property type="match status" value="1"/>
</dbReference>
<feature type="region of interest" description="Disordered" evidence="14">
    <location>
        <begin position="80"/>
        <end position="114"/>
    </location>
</feature>
<evidence type="ECO:0000256" key="8">
    <source>
        <dbReference type="ARBA" id="ARBA00022705"/>
    </source>
</evidence>
<dbReference type="Pfam" id="PF07733">
    <property type="entry name" value="DNA_pol3_alpha"/>
    <property type="match status" value="1"/>
</dbReference>
<evidence type="ECO:0000256" key="6">
    <source>
        <dbReference type="ARBA" id="ARBA00022679"/>
    </source>
</evidence>
<dbReference type="Pfam" id="PF17657">
    <property type="entry name" value="DNA_pol3_finger"/>
    <property type="match status" value="1"/>
</dbReference>
<dbReference type="Gene3D" id="3.20.20.140">
    <property type="entry name" value="Metal-dependent hydrolases"/>
    <property type="match status" value="1"/>
</dbReference>
<dbReference type="InterPro" id="IPR004365">
    <property type="entry name" value="NA-bd_OB_tRNA"/>
</dbReference>
<dbReference type="GO" id="GO:0003676">
    <property type="term" value="F:nucleic acid binding"/>
    <property type="evidence" value="ECO:0007669"/>
    <property type="project" value="InterPro"/>
</dbReference>
<dbReference type="Pfam" id="PF02811">
    <property type="entry name" value="PHP"/>
    <property type="match status" value="1"/>
</dbReference>
<keyword evidence="17" id="KW-1185">Reference proteome</keyword>
<keyword evidence="6 13" id="KW-0808">Transferase</keyword>
<reference evidence="16 17" key="1">
    <citation type="submission" date="2020-12" db="EMBL/GenBank/DDBJ databases">
        <title>FDA dAtabase for Regulatory Grade micrObial Sequences (FDA-ARGOS): Supporting development and validation of Infectious Disease Dx tests.</title>
        <authorList>
            <person name="Nelson B."/>
            <person name="Plummer A."/>
            <person name="Tallon L."/>
            <person name="Sadzewicz L."/>
            <person name="Zhao X."/>
            <person name="Boylan J."/>
            <person name="Ott S."/>
            <person name="Bowen H."/>
            <person name="Vavikolanu K."/>
            <person name="Mehta A."/>
            <person name="Aluvathingal J."/>
            <person name="Nadendla S."/>
            <person name="Myers T."/>
            <person name="Yan Y."/>
            <person name="Sichtig H."/>
        </authorList>
    </citation>
    <scope>NUCLEOTIDE SEQUENCE [LARGE SCALE GENOMIC DNA]</scope>
    <source>
        <strain evidence="16 17">FDAARGOS_1049</strain>
    </source>
</reference>
<dbReference type="RefSeq" id="WP_042324359.1">
    <property type="nucleotide sequence ID" value="NZ_CP066075.1"/>
</dbReference>
<dbReference type="HAMAP" id="MF_01902">
    <property type="entry name" value="DNApol_error_prone"/>
    <property type="match status" value="1"/>
</dbReference>
<evidence type="ECO:0000256" key="11">
    <source>
        <dbReference type="ARBA" id="ARBA00023204"/>
    </source>
</evidence>
<dbReference type="NCBIfam" id="TIGR00594">
    <property type="entry name" value="polc"/>
    <property type="match status" value="1"/>
</dbReference>
<dbReference type="InterPro" id="IPR003141">
    <property type="entry name" value="Pol/His_phosphatase_N"/>
</dbReference>
<dbReference type="InterPro" id="IPR004805">
    <property type="entry name" value="DnaE2/DnaE/PolC"/>
</dbReference>
<keyword evidence="8 13" id="KW-0235">DNA replication</keyword>
<feature type="compositionally biased region" description="Basic and acidic residues" evidence="14">
    <location>
        <begin position="80"/>
        <end position="91"/>
    </location>
</feature>
<dbReference type="CDD" id="cd07434">
    <property type="entry name" value="PHP_PolIIIA_DnaE2"/>
    <property type="match status" value="1"/>
</dbReference>
<dbReference type="AlphaFoldDB" id="A0A7T4N4J5"/>
<evidence type="ECO:0000256" key="4">
    <source>
        <dbReference type="ARBA" id="ARBA00017273"/>
    </source>
</evidence>
<dbReference type="InterPro" id="IPR023073">
    <property type="entry name" value="DnaE2"/>
</dbReference>
<dbReference type="InterPro" id="IPR029460">
    <property type="entry name" value="DNAPol_HHH"/>
</dbReference>
<keyword evidence="10 13" id="KW-0239">DNA-directed DNA polymerase</keyword>
<protein>
    <recommendedName>
        <fullName evidence="4 13">Error-prone DNA polymerase</fullName>
        <ecNumber evidence="3 13">2.7.7.7</ecNumber>
    </recommendedName>
</protein>
<dbReference type="InterPro" id="IPR004013">
    <property type="entry name" value="PHP_dom"/>
</dbReference>
<evidence type="ECO:0000256" key="10">
    <source>
        <dbReference type="ARBA" id="ARBA00022932"/>
    </source>
</evidence>
<dbReference type="Pfam" id="PF14579">
    <property type="entry name" value="HHH_6"/>
    <property type="match status" value="1"/>
</dbReference>
<dbReference type="InterPro" id="IPR016195">
    <property type="entry name" value="Pol/histidinol_Pase-like"/>
</dbReference>
<keyword evidence="5 13" id="KW-0963">Cytoplasm</keyword>
<keyword evidence="7 13" id="KW-0548">Nucleotidyltransferase</keyword>